<evidence type="ECO:0008006" key="5">
    <source>
        <dbReference type="Google" id="ProtNLM"/>
    </source>
</evidence>
<proteinExistence type="predicted"/>
<evidence type="ECO:0000256" key="2">
    <source>
        <dbReference type="SAM" id="SignalP"/>
    </source>
</evidence>
<feature type="region of interest" description="Disordered" evidence="1">
    <location>
        <begin position="125"/>
        <end position="150"/>
    </location>
</feature>
<evidence type="ECO:0000313" key="3">
    <source>
        <dbReference type="EMBL" id="MBT1541570.1"/>
    </source>
</evidence>
<organism evidence="3 4">
    <name type="scientific">Curtobacterium flaccumfaciens pv. flaccumfaciens</name>
    <dbReference type="NCBI Taxonomy" id="138532"/>
    <lineage>
        <taxon>Bacteria</taxon>
        <taxon>Bacillati</taxon>
        <taxon>Actinomycetota</taxon>
        <taxon>Actinomycetes</taxon>
        <taxon>Micrococcales</taxon>
        <taxon>Microbacteriaceae</taxon>
        <taxon>Curtobacterium</taxon>
    </lineage>
</organism>
<feature type="signal peptide" evidence="2">
    <location>
        <begin position="1"/>
        <end position="27"/>
    </location>
</feature>
<evidence type="ECO:0000256" key="1">
    <source>
        <dbReference type="SAM" id="MobiDB-lite"/>
    </source>
</evidence>
<comment type="caution">
    <text evidence="3">The sequence shown here is derived from an EMBL/GenBank/DDBJ whole genome shotgun (WGS) entry which is preliminary data.</text>
</comment>
<dbReference type="AlphaFoldDB" id="A0A9Q2W378"/>
<dbReference type="PROSITE" id="PS51257">
    <property type="entry name" value="PROKAR_LIPOPROTEIN"/>
    <property type="match status" value="1"/>
</dbReference>
<sequence>MRSRSTPRVLVAIAVSGLLLGAAGCTSSEPDTSRPTLAKASADTVTVADAADAAARSVRVSKALFASAPGAVVAPADDADGIRDAAKTAASAHVPVLLTTKNKDAAVARELDRLGAGWYQAEGDVSLDTDVEQRQAPDGGDAPESTRASRQATVVVADARADAAAVATAKAAGARVVTMPKGVTDPAAAPDVVTALHERAKHPTVLVGAAFDALPDAEWTVRAAEGGFQLRNGGQRPFDGHRYVALYGAPGAPALGVLGEQGPKQTVQRAEQVAKPYRAESDELVTPAMEVIATVAAGDAGADGDYSTELPVSTLEPYVEAAHDADMPVIIDLQPGRSDFLSQAKKYESLLKKPGVWLALDPEWRLTKDQVPLQQIGSVSASEVNKVSSWLAALVKQEGLPPKALVLHQFRLSMIQDRSALQTHPELDMLVHVDGQGSQPDKQATWKALHQGAPEGLHWGWKNFTDEDTPMLTPAQTMRDVRPTPSLITYQ</sequence>
<dbReference type="RefSeq" id="WP_214562693.1">
    <property type="nucleotide sequence ID" value="NZ_JAHEWX010000007.1"/>
</dbReference>
<name>A0A9Q2W378_9MICO</name>
<dbReference type="Proteomes" id="UP000709437">
    <property type="component" value="Unassembled WGS sequence"/>
</dbReference>
<feature type="chain" id="PRO_5040476494" description="Cell wall-binding repeat-containing protein" evidence="2">
    <location>
        <begin position="28"/>
        <end position="491"/>
    </location>
</feature>
<protein>
    <recommendedName>
        <fullName evidence="5">Cell wall-binding repeat-containing protein</fullName>
    </recommendedName>
</protein>
<evidence type="ECO:0000313" key="4">
    <source>
        <dbReference type="Proteomes" id="UP000709437"/>
    </source>
</evidence>
<keyword evidence="2" id="KW-0732">Signal</keyword>
<accession>A0A9Q2W378</accession>
<reference evidence="3" key="1">
    <citation type="submission" date="2021-05" db="EMBL/GenBank/DDBJ databases">
        <title>Whole genome sequence of Curtobacterium flaccumfaciens pv. flaccumfaciens strain CFBP 3417.</title>
        <authorList>
            <person name="Osdaghi E."/>
            <person name="Taghouti G."/>
            <person name="Portier P."/>
            <person name="Fazliarab A."/>
            <person name="Taghavi S.M."/>
            <person name="Briand M."/>
            <person name="Le-Saux M."/>
            <person name="Jacques M.-A."/>
        </authorList>
    </citation>
    <scope>NUCLEOTIDE SEQUENCE</scope>
    <source>
        <strain evidence="3">CFBP 3417</strain>
    </source>
</reference>
<dbReference type="EMBL" id="JAHEWX010000007">
    <property type="protein sequence ID" value="MBT1541570.1"/>
    <property type="molecule type" value="Genomic_DNA"/>
</dbReference>
<gene>
    <name evidence="3" type="ORF">KK103_07355</name>
</gene>